<organism evidence="1 2">
    <name type="scientific">Rhodocytophaga aerolata</name>
    <dbReference type="NCBI Taxonomy" id="455078"/>
    <lineage>
        <taxon>Bacteria</taxon>
        <taxon>Pseudomonadati</taxon>
        <taxon>Bacteroidota</taxon>
        <taxon>Cytophagia</taxon>
        <taxon>Cytophagales</taxon>
        <taxon>Rhodocytophagaceae</taxon>
        <taxon>Rhodocytophaga</taxon>
    </lineage>
</organism>
<dbReference type="Proteomes" id="UP001168528">
    <property type="component" value="Unassembled WGS sequence"/>
</dbReference>
<gene>
    <name evidence="1" type="ORF">Q0590_16570</name>
</gene>
<comment type="caution">
    <text evidence="1">The sequence shown here is derived from an EMBL/GenBank/DDBJ whole genome shotgun (WGS) entry which is preliminary data.</text>
</comment>
<reference evidence="1" key="1">
    <citation type="submission" date="2023-07" db="EMBL/GenBank/DDBJ databases">
        <title>The genome sequence of Rhodocytophaga aerolata KACC 12507.</title>
        <authorList>
            <person name="Zhang X."/>
        </authorList>
    </citation>
    <scope>NUCLEOTIDE SEQUENCE</scope>
    <source>
        <strain evidence="1">KACC 12507</strain>
    </source>
</reference>
<dbReference type="EMBL" id="JAUKPO010000009">
    <property type="protein sequence ID" value="MDO1447887.1"/>
    <property type="molecule type" value="Genomic_DNA"/>
</dbReference>
<protein>
    <submittedName>
        <fullName evidence="1">DUF2911 domain-containing protein</fullName>
    </submittedName>
</protein>
<evidence type="ECO:0000313" key="1">
    <source>
        <dbReference type="EMBL" id="MDO1447887.1"/>
    </source>
</evidence>
<proteinExistence type="predicted"/>
<keyword evidence="2" id="KW-1185">Reference proteome</keyword>
<sequence length="177" mass="19996">MRRILIIIAILVVVLVAGYFGLRTFTKSASPETTTSFQKNDFQISVTYSRPSKKGRVIFGELEPYGKVWRTGANEATEITFSRPVQFGGKPLQAGTYTLFTIPQKDTWTVILNSTLEQWGAFTYDETKDVLRVQAKADSTAEVTEVFTIDFPQPSSNTVHMRLMWDHTKVEVPIQIP</sequence>
<accession>A0ABT8R709</accession>
<dbReference type="Pfam" id="PF11138">
    <property type="entry name" value="DUF2911"/>
    <property type="match status" value="1"/>
</dbReference>
<name>A0ABT8R709_9BACT</name>
<dbReference type="RefSeq" id="WP_302038692.1">
    <property type="nucleotide sequence ID" value="NZ_JAUKPO010000009.1"/>
</dbReference>
<dbReference type="InterPro" id="IPR021314">
    <property type="entry name" value="DUF2911"/>
</dbReference>
<evidence type="ECO:0000313" key="2">
    <source>
        <dbReference type="Proteomes" id="UP001168528"/>
    </source>
</evidence>